<protein>
    <submittedName>
        <fullName evidence="15">ABC transporter ATP-binding protein</fullName>
    </submittedName>
</protein>
<evidence type="ECO:0000256" key="8">
    <source>
        <dbReference type="ARBA" id="ARBA00022989"/>
    </source>
</evidence>
<dbReference type="InterPro" id="IPR011527">
    <property type="entry name" value="ABC1_TM_dom"/>
</dbReference>
<evidence type="ECO:0000256" key="12">
    <source>
        <dbReference type="SAM" id="Phobius"/>
    </source>
</evidence>
<dbReference type="InterPro" id="IPR017871">
    <property type="entry name" value="ABC_transporter-like_CS"/>
</dbReference>
<dbReference type="GO" id="GO:0005886">
    <property type="term" value="C:plasma membrane"/>
    <property type="evidence" value="ECO:0007669"/>
    <property type="project" value="UniProtKB-SubCell"/>
</dbReference>
<keyword evidence="8 12" id="KW-1133">Transmembrane helix</keyword>
<feature type="transmembrane region" description="Helical" evidence="12">
    <location>
        <begin position="77"/>
        <end position="104"/>
    </location>
</feature>
<evidence type="ECO:0000256" key="7">
    <source>
        <dbReference type="ARBA" id="ARBA00022840"/>
    </source>
</evidence>
<evidence type="ECO:0000256" key="10">
    <source>
        <dbReference type="ARBA" id="ARBA00023455"/>
    </source>
</evidence>
<dbReference type="PROSITE" id="PS50893">
    <property type="entry name" value="ABC_TRANSPORTER_2"/>
    <property type="match status" value="1"/>
</dbReference>
<proteinExistence type="inferred from homology"/>
<organism evidence="15 16">
    <name type="scientific">Streptomyces armeniacus</name>
    <dbReference type="NCBI Taxonomy" id="83291"/>
    <lineage>
        <taxon>Bacteria</taxon>
        <taxon>Bacillati</taxon>
        <taxon>Actinomycetota</taxon>
        <taxon>Actinomycetes</taxon>
        <taxon>Kitasatosporales</taxon>
        <taxon>Streptomycetaceae</taxon>
        <taxon>Streptomyces</taxon>
    </lineage>
</organism>
<feature type="region of interest" description="Disordered" evidence="11">
    <location>
        <begin position="1"/>
        <end position="24"/>
    </location>
</feature>
<dbReference type="FunFam" id="3.40.50.300:FF:000221">
    <property type="entry name" value="Multidrug ABC transporter ATP-binding protein"/>
    <property type="match status" value="1"/>
</dbReference>
<evidence type="ECO:0000256" key="1">
    <source>
        <dbReference type="ARBA" id="ARBA00004429"/>
    </source>
</evidence>
<dbReference type="PROSITE" id="PS00211">
    <property type="entry name" value="ABC_TRANSPORTER_1"/>
    <property type="match status" value="1"/>
</dbReference>
<sequence length="609" mass="66142">MRSDSPDWTPAPFPKDPDAPGPPEQPARIGRILRLFRPYRARLALVGLLVCASSLVSVASPFLLREILDVAIPQQRTGLLSLLALGMILTAVVTSVFSVLQTFISTTVGQRVMHDLRTDVYAQLQRMPLAFFTRTRTGEVQSRIANDIGGMQATVTSTATSLVSNLTSVIATIAAMLALDWRLTLVSLTLLPCFVWISRRVGRERKKITTQRQKQMAAMSALVMESLSVSGILLGRTMGRADSLTRDFADESERLVDLEVRSSMAGRWRMATIGMVMAAVPALLYWSAGVLLQFGGPVFSIGTLVAFVTLQQGLLRPAVSLLSTGVDMQASLALFQRIFEYLDLRSDITEPERPVRMARARGEVRFEDVTFAYDPDVAAPTLDRIDLTVPAGSSLAVVGPTGSGKSTLSYLVPRLYDVTGGRVTLDGTDVRDLAFESLSRAVGVVSQETYLFHASVADNLRFAKPDATDGELRAAARAAQIHDHIAGLPDGYDTLVGERGYRFSGGEKQRLALARTILRDPPVLILDEATSALDTRTERAVQDAIDALAADRTTLTIAHRLSTVRDADQIVVLDGGRIVERGTHGELLALDGRYAALVRRDAHSAVSQT</sequence>
<reference evidence="15 16" key="1">
    <citation type="submission" date="2018-07" db="EMBL/GenBank/DDBJ databases">
        <title>Draft genome of the type strain Streptomyces armeniacus ATCC 15676.</title>
        <authorList>
            <person name="Labana P."/>
            <person name="Gosse J.T."/>
            <person name="Boddy C.N."/>
        </authorList>
    </citation>
    <scope>NUCLEOTIDE SEQUENCE [LARGE SCALE GENOMIC DNA]</scope>
    <source>
        <strain evidence="15 16">ATCC 15676</strain>
    </source>
</reference>
<dbReference type="GO" id="GO:0016887">
    <property type="term" value="F:ATP hydrolysis activity"/>
    <property type="evidence" value="ECO:0007669"/>
    <property type="project" value="InterPro"/>
</dbReference>
<feature type="compositionally biased region" description="Pro residues" evidence="11">
    <location>
        <begin position="9"/>
        <end position="24"/>
    </location>
</feature>
<dbReference type="InterPro" id="IPR003593">
    <property type="entry name" value="AAA+_ATPase"/>
</dbReference>
<dbReference type="PANTHER" id="PTHR43394:SF1">
    <property type="entry name" value="ATP-BINDING CASSETTE SUB-FAMILY B MEMBER 10, MITOCHONDRIAL"/>
    <property type="match status" value="1"/>
</dbReference>
<keyword evidence="5 12" id="KW-0812">Transmembrane</keyword>
<dbReference type="KEGG" id="sarm:DVA86_04180"/>
<dbReference type="EMBL" id="CP031320">
    <property type="protein sequence ID" value="AXK31965.1"/>
    <property type="molecule type" value="Genomic_DNA"/>
</dbReference>
<dbReference type="InterPro" id="IPR003439">
    <property type="entry name" value="ABC_transporter-like_ATP-bd"/>
</dbReference>
<dbReference type="GO" id="GO:0090374">
    <property type="term" value="P:oligopeptide export from mitochondrion"/>
    <property type="evidence" value="ECO:0007669"/>
    <property type="project" value="TreeGrafter"/>
</dbReference>
<keyword evidence="9 12" id="KW-0472">Membrane</keyword>
<name>A0A345XJZ9_9ACTN</name>
<keyword evidence="4" id="KW-0997">Cell inner membrane</keyword>
<accession>A0A345XJZ9</accession>
<evidence type="ECO:0000256" key="3">
    <source>
        <dbReference type="ARBA" id="ARBA00022475"/>
    </source>
</evidence>
<evidence type="ECO:0000256" key="9">
    <source>
        <dbReference type="ARBA" id="ARBA00023136"/>
    </source>
</evidence>
<evidence type="ECO:0000259" key="13">
    <source>
        <dbReference type="PROSITE" id="PS50893"/>
    </source>
</evidence>
<dbReference type="InterPro" id="IPR036640">
    <property type="entry name" value="ABC1_TM_sf"/>
</dbReference>
<dbReference type="PROSITE" id="PS50929">
    <property type="entry name" value="ABC_TM1F"/>
    <property type="match status" value="1"/>
</dbReference>
<evidence type="ECO:0000313" key="15">
    <source>
        <dbReference type="EMBL" id="AXK31965.1"/>
    </source>
</evidence>
<dbReference type="Gene3D" id="1.20.1560.10">
    <property type="entry name" value="ABC transporter type 1, transmembrane domain"/>
    <property type="match status" value="1"/>
</dbReference>
<keyword evidence="3" id="KW-1003">Cell membrane</keyword>
<dbReference type="Pfam" id="PF00664">
    <property type="entry name" value="ABC_membrane"/>
    <property type="match status" value="1"/>
</dbReference>
<dbReference type="GO" id="GO:0015421">
    <property type="term" value="F:ABC-type oligopeptide transporter activity"/>
    <property type="evidence" value="ECO:0007669"/>
    <property type="project" value="TreeGrafter"/>
</dbReference>
<evidence type="ECO:0000256" key="6">
    <source>
        <dbReference type="ARBA" id="ARBA00022741"/>
    </source>
</evidence>
<keyword evidence="16" id="KW-1185">Reference proteome</keyword>
<dbReference type="Proteomes" id="UP000254425">
    <property type="component" value="Chromosome"/>
</dbReference>
<dbReference type="SUPFAM" id="SSF90123">
    <property type="entry name" value="ABC transporter transmembrane region"/>
    <property type="match status" value="1"/>
</dbReference>
<dbReference type="Gene3D" id="3.40.50.300">
    <property type="entry name" value="P-loop containing nucleotide triphosphate hydrolases"/>
    <property type="match status" value="1"/>
</dbReference>
<dbReference type="RefSeq" id="WP_208875891.1">
    <property type="nucleotide sequence ID" value="NZ_CP031320.1"/>
</dbReference>
<keyword evidence="7 15" id="KW-0067">ATP-binding</keyword>
<dbReference type="SMART" id="SM00382">
    <property type="entry name" value="AAA"/>
    <property type="match status" value="1"/>
</dbReference>
<dbReference type="InterPro" id="IPR039421">
    <property type="entry name" value="Type_1_exporter"/>
</dbReference>
<feature type="domain" description="ABC transporter" evidence="13">
    <location>
        <begin position="364"/>
        <end position="600"/>
    </location>
</feature>
<comment type="similarity">
    <text evidence="10">Belongs to the ABC transporter superfamily. Siderophore-Fe(3+) uptake transporter (SIUT) (TC 3.A.1.21) family.</text>
</comment>
<dbReference type="Pfam" id="PF00005">
    <property type="entry name" value="ABC_tran"/>
    <property type="match status" value="1"/>
</dbReference>
<keyword evidence="6" id="KW-0547">Nucleotide-binding</keyword>
<feature type="transmembrane region" description="Helical" evidence="12">
    <location>
        <begin position="270"/>
        <end position="288"/>
    </location>
</feature>
<dbReference type="SUPFAM" id="SSF52540">
    <property type="entry name" value="P-loop containing nucleoside triphosphate hydrolases"/>
    <property type="match status" value="1"/>
</dbReference>
<comment type="subcellular location">
    <subcellularLocation>
        <location evidence="1">Cell inner membrane</location>
        <topology evidence="1">Multi-pass membrane protein</topology>
    </subcellularLocation>
</comment>
<dbReference type="GO" id="GO:0005524">
    <property type="term" value="F:ATP binding"/>
    <property type="evidence" value="ECO:0007669"/>
    <property type="project" value="UniProtKB-KW"/>
</dbReference>
<feature type="domain" description="ABC transmembrane type-1" evidence="14">
    <location>
        <begin position="44"/>
        <end position="330"/>
    </location>
</feature>
<dbReference type="PANTHER" id="PTHR43394">
    <property type="entry name" value="ATP-DEPENDENT PERMEASE MDL1, MITOCHONDRIAL"/>
    <property type="match status" value="1"/>
</dbReference>
<evidence type="ECO:0000259" key="14">
    <source>
        <dbReference type="PROSITE" id="PS50929"/>
    </source>
</evidence>
<feature type="transmembrane region" description="Helical" evidence="12">
    <location>
        <begin position="43"/>
        <end position="65"/>
    </location>
</feature>
<dbReference type="AlphaFoldDB" id="A0A345XJZ9"/>
<dbReference type="InterPro" id="IPR027417">
    <property type="entry name" value="P-loop_NTPase"/>
</dbReference>
<evidence type="ECO:0000256" key="2">
    <source>
        <dbReference type="ARBA" id="ARBA00022448"/>
    </source>
</evidence>
<evidence type="ECO:0000313" key="16">
    <source>
        <dbReference type="Proteomes" id="UP000254425"/>
    </source>
</evidence>
<feature type="transmembrane region" description="Helical" evidence="12">
    <location>
        <begin position="169"/>
        <end position="197"/>
    </location>
</feature>
<evidence type="ECO:0000256" key="5">
    <source>
        <dbReference type="ARBA" id="ARBA00022692"/>
    </source>
</evidence>
<evidence type="ECO:0000256" key="4">
    <source>
        <dbReference type="ARBA" id="ARBA00022519"/>
    </source>
</evidence>
<keyword evidence="2" id="KW-0813">Transport</keyword>
<evidence type="ECO:0000256" key="11">
    <source>
        <dbReference type="SAM" id="MobiDB-lite"/>
    </source>
</evidence>
<dbReference type="CDD" id="cd18550">
    <property type="entry name" value="ABC_6TM_exporter_like"/>
    <property type="match status" value="1"/>
</dbReference>
<gene>
    <name evidence="15" type="ORF">DVA86_04180</name>
</gene>